<dbReference type="EMBL" id="QGHA01000014">
    <property type="protein sequence ID" value="PWK70827.1"/>
    <property type="molecule type" value="Genomic_DNA"/>
</dbReference>
<evidence type="ECO:0000313" key="3">
    <source>
        <dbReference type="EMBL" id="PWK70827.1"/>
    </source>
</evidence>
<keyword evidence="2" id="KW-0812">Transmembrane</keyword>
<feature type="compositionally biased region" description="Low complexity" evidence="1">
    <location>
        <begin position="19"/>
        <end position="37"/>
    </location>
</feature>
<feature type="region of interest" description="Disordered" evidence="1">
    <location>
        <begin position="1"/>
        <end position="40"/>
    </location>
</feature>
<name>A0A316GZM0_9SPHI</name>
<reference evidence="3 4" key="1">
    <citation type="submission" date="2018-05" db="EMBL/GenBank/DDBJ databases">
        <title>Genomic Encyclopedia of Archaeal and Bacterial Type Strains, Phase II (KMG-II): from individual species to whole genera.</title>
        <authorList>
            <person name="Goeker M."/>
        </authorList>
    </citation>
    <scope>NUCLEOTIDE SEQUENCE [LARGE SCALE GENOMIC DNA]</scope>
    <source>
        <strain evidence="3 4">DSM 19975</strain>
    </source>
</reference>
<evidence type="ECO:0000256" key="1">
    <source>
        <dbReference type="SAM" id="MobiDB-lite"/>
    </source>
</evidence>
<keyword evidence="2" id="KW-1133">Transmembrane helix</keyword>
<dbReference type="AlphaFoldDB" id="A0A316GZM0"/>
<accession>A0A316GZM0</accession>
<keyword evidence="4" id="KW-1185">Reference proteome</keyword>
<keyword evidence="2" id="KW-0472">Membrane</keyword>
<dbReference type="RefSeq" id="WP_109609868.1">
    <property type="nucleotide sequence ID" value="NZ_QGHA01000014.1"/>
</dbReference>
<sequence length="351" mass="39277">MAKKNDGPEQPVTGDEQVAAAPPAKAAGAPAKKGAAKTPSDTPEIRALQIRFNFYKWFLGTFLIGAFTTVTTFILKEYEFKLKTRQAESTYLKPYLDNYMKLFGKNLLGYDRAADMAKFLSCSVVDKDYKQGWNDLFEYCQKRTTELKAKNDSITRDSIENSKKIMILNTQAQKINAATGNPSPKAEAQLRHIQDSLTSLRKEQASLVAEKTGNLNKIDPQLTNQAVTAQGTHVVPNPVPPITAPATDNYVSISDTSKFISKNYAQTFGKVFQIGVNSVSPGKETCNITLYSLENGKFKVFKDDVDLDLLSQTSYYSPDRQYRFDVQVVKMYSYRLRNYATFHVIVSKKAS</sequence>
<feature type="transmembrane region" description="Helical" evidence="2">
    <location>
        <begin position="54"/>
        <end position="75"/>
    </location>
</feature>
<gene>
    <name evidence="3" type="ORF">LX99_04534</name>
</gene>
<evidence type="ECO:0000256" key="2">
    <source>
        <dbReference type="SAM" id="Phobius"/>
    </source>
</evidence>
<evidence type="ECO:0000313" key="4">
    <source>
        <dbReference type="Proteomes" id="UP000245678"/>
    </source>
</evidence>
<protein>
    <submittedName>
        <fullName evidence="3">Uncharacterized protein</fullName>
    </submittedName>
</protein>
<dbReference type="Proteomes" id="UP000245678">
    <property type="component" value="Unassembled WGS sequence"/>
</dbReference>
<organism evidence="3 4">
    <name type="scientific">Mucilaginibacter oryzae</name>
    <dbReference type="NCBI Taxonomy" id="468058"/>
    <lineage>
        <taxon>Bacteria</taxon>
        <taxon>Pseudomonadati</taxon>
        <taxon>Bacteroidota</taxon>
        <taxon>Sphingobacteriia</taxon>
        <taxon>Sphingobacteriales</taxon>
        <taxon>Sphingobacteriaceae</taxon>
        <taxon>Mucilaginibacter</taxon>
    </lineage>
</organism>
<proteinExistence type="predicted"/>
<comment type="caution">
    <text evidence="3">The sequence shown here is derived from an EMBL/GenBank/DDBJ whole genome shotgun (WGS) entry which is preliminary data.</text>
</comment>